<reference evidence="2 3" key="1">
    <citation type="submission" date="2020-04" db="EMBL/GenBank/DDBJ databases">
        <authorList>
            <person name="Wallbank WR R."/>
            <person name="Pardo Diaz C."/>
            <person name="Kozak K."/>
            <person name="Martin S."/>
            <person name="Jiggins C."/>
            <person name="Moest M."/>
            <person name="Warren A I."/>
            <person name="Byers J.R.P. K."/>
            <person name="Montejo-Kovacevich G."/>
            <person name="Yen C E."/>
        </authorList>
    </citation>
    <scope>NUCLEOTIDE SEQUENCE [LARGE SCALE GENOMIC DNA]</scope>
</reference>
<dbReference type="InterPro" id="IPR040676">
    <property type="entry name" value="DUF5641"/>
</dbReference>
<dbReference type="InterPro" id="IPR001584">
    <property type="entry name" value="Integrase_cat-core"/>
</dbReference>
<dbReference type="PANTHER" id="PTHR47331">
    <property type="entry name" value="PHD-TYPE DOMAIN-CONTAINING PROTEIN"/>
    <property type="match status" value="1"/>
</dbReference>
<feature type="domain" description="Integrase catalytic" evidence="1">
    <location>
        <begin position="1"/>
        <end position="130"/>
    </location>
</feature>
<proteinExistence type="predicted"/>
<dbReference type="OrthoDB" id="71500at2759"/>
<dbReference type="InterPro" id="IPR012337">
    <property type="entry name" value="RNaseH-like_sf"/>
</dbReference>
<dbReference type="AlphaFoldDB" id="A0A8S0ZXX0"/>
<dbReference type="GO" id="GO:0015074">
    <property type="term" value="P:DNA integration"/>
    <property type="evidence" value="ECO:0007669"/>
    <property type="project" value="InterPro"/>
</dbReference>
<dbReference type="GO" id="GO:0003676">
    <property type="term" value="F:nucleic acid binding"/>
    <property type="evidence" value="ECO:0007669"/>
    <property type="project" value="InterPro"/>
</dbReference>
<gene>
    <name evidence="2" type="ORF">APLA_LOCUS8275</name>
</gene>
<dbReference type="EMBL" id="CADEBD010000306">
    <property type="protein sequence ID" value="CAB3238529.1"/>
    <property type="molecule type" value="Genomic_DNA"/>
</dbReference>
<comment type="caution">
    <text evidence="2">The sequence shown here is derived from an EMBL/GenBank/DDBJ whole genome shotgun (WGS) entry which is preliminary data.</text>
</comment>
<dbReference type="Pfam" id="PF18701">
    <property type="entry name" value="DUF5641"/>
    <property type="match status" value="1"/>
</dbReference>
<evidence type="ECO:0000313" key="3">
    <source>
        <dbReference type="Proteomes" id="UP000494256"/>
    </source>
</evidence>
<evidence type="ECO:0000313" key="2">
    <source>
        <dbReference type="EMBL" id="CAB3238529.1"/>
    </source>
</evidence>
<dbReference type="SUPFAM" id="SSF53098">
    <property type="entry name" value="Ribonuclease H-like"/>
    <property type="match status" value="1"/>
</dbReference>
<dbReference type="PROSITE" id="PS50994">
    <property type="entry name" value="INTEGRASE"/>
    <property type="match status" value="1"/>
</dbReference>
<dbReference type="Proteomes" id="UP000494256">
    <property type="component" value="Unassembled WGS sequence"/>
</dbReference>
<name>A0A8S0ZXX0_ARCPL</name>
<dbReference type="InterPro" id="IPR036397">
    <property type="entry name" value="RNaseH_sf"/>
</dbReference>
<organism evidence="2 3">
    <name type="scientific">Arctia plantaginis</name>
    <name type="common">Wood tiger moth</name>
    <name type="synonym">Phalaena plantaginis</name>
    <dbReference type="NCBI Taxonomy" id="874455"/>
    <lineage>
        <taxon>Eukaryota</taxon>
        <taxon>Metazoa</taxon>
        <taxon>Ecdysozoa</taxon>
        <taxon>Arthropoda</taxon>
        <taxon>Hexapoda</taxon>
        <taxon>Insecta</taxon>
        <taxon>Pterygota</taxon>
        <taxon>Neoptera</taxon>
        <taxon>Endopterygota</taxon>
        <taxon>Lepidoptera</taxon>
        <taxon>Glossata</taxon>
        <taxon>Ditrysia</taxon>
        <taxon>Noctuoidea</taxon>
        <taxon>Erebidae</taxon>
        <taxon>Arctiinae</taxon>
        <taxon>Arctia</taxon>
    </lineage>
</organism>
<accession>A0A8S0ZXX0</accession>
<protein>
    <recommendedName>
        <fullName evidence="1">Integrase catalytic domain-containing protein</fullName>
    </recommendedName>
</protein>
<dbReference type="Gene3D" id="3.30.420.10">
    <property type="entry name" value="Ribonuclease H-like superfamily/Ribonuclease H"/>
    <property type="match status" value="1"/>
</dbReference>
<sequence>MAARRGTPTHIYSDNGRNFVGANKLLQAEYHDLQQIFNKDFFAEVTEMEISWHFNAPIWPSAGGLWESAVKSFKYHFKRVIGEQKLTYEELSTVLAQIEACLNSRPLCPLTEDPQDLAYLTPSHFLTGGSALTLVETERDLRTRWQLTQRIFSDIWKRWRSEYLTQLTTRSKWRKPRENIKLNDVVLLHDDNLPPGKWSIGRVIELHPGTDGYVRVVSLKTKNGVLKRPITKLSILPINPSKSEIFQNDKKVVSDTTPPPLTREI</sequence>
<evidence type="ECO:0000259" key="1">
    <source>
        <dbReference type="PROSITE" id="PS50994"/>
    </source>
</evidence>
<dbReference type="PANTHER" id="PTHR47331:SF1">
    <property type="entry name" value="GAG-LIKE PROTEIN"/>
    <property type="match status" value="1"/>
</dbReference>